<evidence type="ECO:0000256" key="6">
    <source>
        <dbReference type="SAM" id="Phobius"/>
    </source>
</evidence>
<sequence length="309" mass="33184">MSFLLNLIEQYGLLFVFGNVLLEQLGAPIPAYPTLVITGALLGRGEYSAVTLLVVAVVAALIADFAWYMAGRRYGGRVMARLCKISLSPDSCVRQTEAMYVRYGPASLLVAKFIPGFASVASALAGAIGTRPAKFIIYDGLGAALWSGSAIFLGSLFSSAVADLLDILASLGKWGILLVALAFAVYLAKKWWQRHSFLKDLRMARITVDELDQLLKNGKPPTIIDVRSGLAQQSGKIPGAMVLSDDDISALVVNTELDSEVIVYCACPNEASAARVAKKLMARGYRRVRPLTGGIDAWVAAGYNIDEFV</sequence>
<dbReference type="CDD" id="cd01444">
    <property type="entry name" value="GlpE_ST"/>
    <property type="match status" value="1"/>
</dbReference>
<evidence type="ECO:0000256" key="5">
    <source>
        <dbReference type="ARBA" id="ARBA00023136"/>
    </source>
</evidence>
<dbReference type="PANTHER" id="PTHR42709:SF6">
    <property type="entry name" value="UNDECAPRENYL PHOSPHATE TRANSPORTER A"/>
    <property type="match status" value="1"/>
</dbReference>
<protein>
    <submittedName>
        <fullName evidence="8">DedA family protein/thiosulfate sulfurtransferase GlpE</fullName>
    </submittedName>
</protein>
<feature type="transmembrane region" description="Helical" evidence="6">
    <location>
        <begin position="141"/>
        <end position="161"/>
    </location>
</feature>
<comment type="caution">
    <text evidence="8">The sequence shown here is derived from an EMBL/GenBank/DDBJ whole genome shotgun (WGS) entry which is preliminary data.</text>
</comment>
<keyword evidence="9" id="KW-1185">Reference proteome</keyword>
<dbReference type="Pfam" id="PF09335">
    <property type="entry name" value="VTT_dom"/>
    <property type="match status" value="1"/>
</dbReference>
<dbReference type="Proteomes" id="UP000657372">
    <property type="component" value="Unassembled WGS sequence"/>
</dbReference>
<keyword evidence="2" id="KW-1003">Cell membrane</keyword>
<dbReference type="InterPro" id="IPR051311">
    <property type="entry name" value="DedA_domain"/>
</dbReference>
<evidence type="ECO:0000313" key="8">
    <source>
        <dbReference type="EMBL" id="MBF8178662.1"/>
    </source>
</evidence>
<evidence type="ECO:0000256" key="4">
    <source>
        <dbReference type="ARBA" id="ARBA00022989"/>
    </source>
</evidence>
<dbReference type="Gene3D" id="3.40.250.10">
    <property type="entry name" value="Rhodanese-like domain"/>
    <property type="match status" value="1"/>
</dbReference>
<dbReference type="SMART" id="SM00450">
    <property type="entry name" value="RHOD"/>
    <property type="match status" value="1"/>
</dbReference>
<keyword evidence="5 6" id="KW-0472">Membrane</keyword>
<dbReference type="InterPro" id="IPR023695">
    <property type="entry name" value="Thiosulf_sulfurTrfase"/>
</dbReference>
<dbReference type="PROSITE" id="PS50206">
    <property type="entry name" value="RHODANESE_3"/>
    <property type="match status" value="1"/>
</dbReference>
<feature type="transmembrane region" description="Helical" evidence="6">
    <location>
        <begin position="109"/>
        <end position="129"/>
    </location>
</feature>
<evidence type="ECO:0000256" key="2">
    <source>
        <dbReference type="ARBA" id="ARBA00022475"/>
    </source>
</evidence>
<evidence type="ECO:0000256" key="3">
    <source>
        <dbReference type="ARBA" id="ARBA00022692"/>
    </source>
</evidence>
<dbReference type="SUPFAM" id="SSF52821">
    <property type="entry name" value="Rhodanese/Cell cycle control phosphatase"/>
    <property type="match status" value="1"/>
</dbReference>
<feature type="transmembrane region" description="Helical" evidence="6">
    <location>
        <begin position="20"/>
        <end position="42"/>
    </location>
</feature>
<organism evidence="8 9">
    <name type="scientific">Herminiimonas contaminans</name>
    <dbReference type="NCBI Taxonomy" id="1111140"/>
    <lineage>
        <taxon>Bacteria</taxon>
        <taxon>Pseudomonadati</taxon>
        <taxon>Pseudomonadota</taxon>
        <taxon>Betaproteobacteria</taxon>
        <taxon>Burkholderiales</taxon>
        <taxon>Oxalobacteraceae</taxon>
        <taxon>Herminiimonas</taxon>
    </lineage>
</organism>
<dbReference type="PANTHER" id="PTHR42709">
    <property type="entry name" value="ALKALINE PHOSPHATASE LIKE PROTEIN"/>
    <property type="match status" value="1"/>
</dbReference>
<dbReference type="InterPro" id="IPR036873">
    <property type="entry name" value="Rhodanese-like_dom_sf"/>
</dbReference>
<name>A0ABS0EUY2_9BURK</name>
<feature type="transmembrane region" description="Helical" evidence="6">
    <location>
        <begin position="49"/>
        <end position="70"/>
    </location>
</feature>
<feature type="transmembrane region" description="Helical" evidence="6">
    <location>
        <begin position="167"/>
        <end position="188"/>
    </location>
</feature>
<reference evidence="8 9" key="1">
    <citation type="submission" date="2020-11" db="EMBL/GenBank/DDBJ databases">
        <title>WGS of Herminiimonas contaminans strain Marseille-Q4544 isolated from planarians Schmidtea mediterranea.</title>
        <authorList>
            <person name="Kangale L."/>
        </authorList>
    </citation>
    <scope>NUCLEOTIDE SEQUENCE [LARGE SCALE GENOMIC DNA]</scope>
    <source>
        <strain evidence="8 9">Marseille-Q4544</strain>
    </source>
</reference>
<feature type="domain" description="Rhodanese" evidence="7">
    <location>
        <begin position="217"/>
        <end position="307"/>
    </location>
</feature>
<evidence type="ECO:0000313" key="9">
    <source>
        <dbReference type="Proteomes" id="UP000657372"/>
    </source>
</evidence>
<accession>A0ABS0EUY2</accession>
<dbReference type="EMBL" id="JADOEL010000011">
    <property type="protein sequence ID" value="MBF8178662.1"/>
    <property type="molecule type" value="Genomic_DNA"/>
</dbReference>
<comment type="subcellular location">
    <subcellularLocation>
        <location evidence="1">Cell membrane</location>
        <topology evidence="1">Multi-pass membrane protein</topology>
    </subcellularLocation>
</comment>
<proteinExistence type="predicted"/>
<keyword evidence="4 6" id="KW-1133">Transmembrane helix</keyword>
<dbReference type="InterPro" id="IPR032816">
    <property type="entry name" value="VTT_dom"/>
</dbReference>
<evidence type="ECO:0000256" key="1">
    <source>
        <dbReference type="ARBA" id="ARBA00004651"/>
    </source>
</evidence>
<gene>
    <name evidence="8" type="ORF">IXC47_13310</name>
</gene>
<dbReference type="InterPro" id="IPR001763">
    <property type="entry name" value="Rhodanese-like_dom"/>
</dbReference>
<dbReference type="RefSeq" id="WP_175625841.1">
    <property type="nucleotide sequence ID" value="NZ_JADOEL010000011.1"/>
</dbReference>
<keyword evidence="3 6" id="KW-0812">Transmembrane</keyword>
<dbReference type="Pfam" id="PF00581">
    <property type="entry name" value="Rhodanese"/>
    <property type="match status" value="1"/>
</dbReference>
<evidence type="ECO:0000259" key="7">
    <source>
        <dbReference type="PROSITE" id="PS50206"/>
    </source>
</evidence>